<proteinExistence type="predicted"/>
<name>A0ABY6LUR6_9ARAC</name>
<evidence type="ECO:0008006" key="4">
    <source>
        <dbReference type="Google" id="ProtNLM"/>
    </source>
</evidence>
<protein>
    <recommendedName>
        <fullName evidence="4">Reverse transcriptase domain-containing protein</fullName>
    </recommendedName>
</protein>
<feature type="region of interest" description="Disordered" evidence="1">
    <location>
        <begin position="1"/>
        <end position="62"/>
    </location>
</feature>
<feature type="compositionally biased region" description="Basic residues" evidence="1">
    <location>
        <begin position="1"/>
        <end position="21"/>
    </location>
</feature>
<gene>
    <name evidence="2" type="ORF">LAZ67_X002877</name>
</gene>
<evidence type="ECO:0000256" key="1">
    <source>
        <dbReference type="SAM" id="MobiDB-lite"/>
    </source>
</evidence>
<keyword evidence="3" id="KW-1185">Reference proteome</keyword>
<sequence length="396" mass="44962">MQIRPRKNKNGRSKLRPRKRIMTPNLSNLYTEKKRKRLNAKSQRAQIVRPDASSPKPSGQLRMTTKESVTFVGNTRQQQAAEQAATYDQCCYVEWCADFHPVHYMKALEELLGKRSIYQLMKMSGHVMVGLASIEKAERLVENGLTINNHFLRTFPYRRKAEKIILGNLPIAVREEDIIEALRPYCRVVSLAYEVVSCNGYTWTTGNREAFVLLNEGRKLHQLPAKLVIISKGESTPAYITYGVRISVGTLLRRLKKSLGRDFLVAYADDIVLFIRDDAQFELISLILEEFQVASETPTVDVPHSIPWVDLRRNCFSGHDADIALRLAFLALPHPEHPTSESAICTACGSSDGSLTHKYWIAESCDLCSGRGLCINFVFNFSLRSFDSVDRLLVYM</sequence>
<reference evidence="2 3" key="1">
    <citation type="submission" date="2022-03" db="EMBL/GenBank/DDBJ databases">
        <title>A chromosomal length assembly of Cordylochernes scorpioides.</title>
        <authorList>
            <person name="Zeh D."/>
            <person name="Zeh J."/>
        </authorList>
    </citation>
    <scope>NUCLEOTIDE SEQUENCE [LARGE SCALE GENOMIC DNA]</scope>
    <source>
        <strain evidence="2">IN4F17</strain>
        <tissue evidence="2">Whole Body</tissue>
    </source>
</reference>
<organism evidence="2 3">
    <name type="scientific">Cordylochernes scorpioides</name>
    <dbReference type="NCBI Taxonomy" id="51811"/>
    <lineage>
        <taxon>Eukaryota</taxon>
        <taxon>Metazoa</taxon>
        <taxon>Ecdysozoa</taxon>
        <taxon>Arthropoda</taxon>
        <taxon>Chelicerata</taxon>
        <taxon>Arachnida</taxon>
        <taxon>Pseudoscorpiones</taxon>
        <taxon>Cheliferoidea</taxon>
        <taxon>Chernetidae</taxon>
        <taxon>Cordylochernes</taxon>
    </lineage>
</organism>
<dbReference type="Proteomes" id="UP001235939">
    <property type="component" value="Chromosome X"/>
</dbReference>
<evidence type="ECO:0000313" key="3">
    <source>
        <dbReference type="Proteomes" id="UP001235939"/>
    </source>
</evidence>
<dbReference type="EMBL" id="CP092886">
    <property type="protein sequence ID" value="UYV84624.1"/>
    <property type="molecule type" value="Genomic_DNA"/>
</dbReference>
<accession>A0ABY6LUR6</accession>
<evidence type="ECO:0000313" key="2">
    <source>
        <dbReference type="EMBL" id="UYV84624.1"/>
    </source>
</evidence>